<dbReference type="Pfam" id="PF01676">
    <property type="entry name" value="Metalloenzyme"/>
    <property type="match status" value="1"/>
</dbReference>
<dbReference type="InterPro" id="IPR004456">
    <property type="entry name" value="Pglycerate_mutase_ApgM"/>
</dbReference>
<dbReference type="InterPro" id="IPR006124">
    <property type="entry name" value="Metalloenzyme"/>
</dbReference>
<dbReference type="GO" id="GO:0004619">
    <property type="term" value="F:phosphoglycerate mutase activity"/>
    <property type="evidence" value="ECO:0007669"/>
    <property type="project" value="UniProtKB-EC"/>
</dbReference>
<gene>
    <name evidence="7" type="ordered locus">Tpen_1046</name>
</gene>
<keyword evidence="5" id="KW-0324">Glycolysis</keyword>
<dbReference type="CDD" id="cd16011">
    <property type="entry name" value="iPGM_like"/>
    <property type="match status" value="1"/>
</dbReference>
<dbReference type="RefSeq" id="WP_011752711.1">
    <property type="nucleotide sequence ID" value="NC_008698.1"/>
</dbReference>
<dbReference type="GO" id="GO:0006096">
    <property type="term" value="P:glycolytic process"/>
    <property type="evidence" value="ECO:0007669"/>
    <property type="project" value="UniProtKB-KW"/>
</dbReference>
<dbReference type="Gene3D" id="3.40.720.10">
    <property type="entry name" value="Alkaline Phosphatase, subunit A"/>
    <property type="match status" value="1"/>
</dbReference>
<dbReference type="InterPro" id="IPR017850">
    <property type="entry name" value="Alkaline_phosphatase_core_sf"/>
</dbReference>
<dbReference type="AlphaFoldDB" id="A1RZ16"/>
<feature type="domain" description="Metalloenzyme" evidence="6">
    <location>
        <begin position="1"/>
        <end position="405"/>
    </location>
</feature>
<dbReference type="EnsemblBacteria" id="ABL78446">
    <property type="protein sequence ID" value="ABL78446"/>
    <property type="gene ID" value="Tpen_1046"/>
</dbReference>
<comment type="function">
    <text evidence="2">Catalyzes the interconversion of 2-phosphoglycerate and 3-phosphoglycerate.</text>
</comment>
<protein>
    <submittedName>
        <fullName evidence="7">Phosphoglycerate mutase</fullName>
        <ecNumber evidence="7">5.4.2.-</ecNumber>
    </submittedName>
</protein>
<evidence type="ECO:0000256" key="1">
    <source>
        <dbReference type="ARBA" id="ARBA00000370"/>
    </source>
</evidence>
<evidence type="ECO:0000256" key="5">
    <source>
        <dbReference type="ARBA" id="ARBA00023152"/>
    </source>
</evidence>
<dbReference type="STRING" id="368408.Tpen_1046"/>
<evidence type="ECO:0000259" key="6">
    <source>
        <dbReference type="Pfam" id="PF01676"/>
    </source>
</evidence>
<dbReference type="InterPro" id="IPR042253">
    <property type="entry name" value="Pglycerate_mutase_ApgM_sf"/>
</dbReference>
<dbReference type="Pfam" id="PF10143">
    <property type="entry name" value="PhosphMutase"/>
    <property type="match status" value="1"/>
</dbReference>
<dbReference type="EC" id="5.4.2.-" evidence="7"/>
<dbReference type="Proteomes" id="UP000000641">
    <property type="component" value="Chromosome"/>
</dbReference>
<name>A1RZ16_THEPD</name>
<keyword evidence="8" id="KW-1185">Reference proteome</keyword>
<sequence>MKLVYLVLDGVADKPEDGPTSLEVARKPALDGVASKSACGLVYTVGRGVAPESDAAVFSILGYDPHTEYTGRGPIEAVGAGLEIREGFEVAFRANFATVDPETRRIIDRRCGRNLSSEEARELARALDGVDLGVHDGYARVVATVGHRAVVVIGSRSRRLSDNVGNTDPAYEKRGYVSVAKPSFEPFVAEARPLDDSEEARRTADLVNAFTELSIRVLRGHPVNMARAREGKLPANAILLRDSGGRLPRLQRISEKYGLRFGAVAEMPVEIGIARILGMDMASVPPPSEDKAKDYADRLEATLKLLERNDVVYVHLKGPDEPGHDGDLKRKVEAIEAIDKYYLAPLLREIDPATTALLVTADHATPYTRKSHTDDPVPLALMAPGVTPDGVPRFTEKECSRGSLGVFEHGYEVLPRLLERLRRVYA</sequence>
<evidence type="ECO:0000313" key="7">
    <source>
        <dbReference type="EMBL" id="ABL78446.1"/>
    </source>
</evidence>
<comment type="catalytic activity">
    <reaction evidence="1">
        <text>(2R)-2-phosphoglycerate = (2R)-3-phosphoglycerate</text>
        <dbReference type="Rhea" id="RHEA:15901"/>
        <dbReference type="ChEBI" id="CHEBI:58272"/>
        <dbReference type="ChEBI" id="CHEBI:58289"/>
        <dbReference type="EC" id="5.4.2.12"/>
    </reaction>
</comment>
<dbReference type="PANTHER" id="PTHR31209">
    <property type="entry name" value="COFACTOR-INDEPENDENT PHOSPHOGLYCERATE MUTASE"/>
    <property type="match status" value="1"/>
</dbReference>
<dbReference type="PIRSF" id="PIRSF006392">
    <property type="entry name" value="IPGAM_arch"/>
    <property type="match status" value="1"/>
</dbReference>
<comment type="similarity">
    <text evidence="4">Belongs to the BPG-independent phosphoglycerate mutase family. A-PGAM subfamily.</text>
</comment>
<dbReference type="Gene3D" id="3.30.70.2130">
    <property type="entry name" value="Metalloenzyme domain"/>
    <property type="match status" value="1"/>
</dbReference>
<dbReference type="GO" id="GO:0046872">
    <property type="term" value="F:metal ion binding"/>
    <property type="evidence" value="ECO:0007669"/>
    <property type="project" value="InterPro"/>
</dbReference>
<dbReference type="SUPFAM" id="SSF53649">
    <property type="entry name" value="Alkaline phosphatase-like"/>
    <property type="match status" value="1"/>
</dbReference>
<organism evidence="7 8">
    <name type="scientific">Thermofilum pendens (strain DSM 2475 / Hrk 5)</name>
    <dbReference type="NCBI Taxonomy" id="368408"/>
    <lineage>
        <taxon>Archaea</taxon>
        <taxon>Thermoproteota</taxon>
        <taxon>Thermoprotei</taxon>
        <taxon>Thermofilales</taxon>
        <taxon>Thermofilaceae</taxon>
        <taxon>Thermofilum</taxon>
    </lineage>
</organism>
<dbReference type="NCBIfam" id="TIGR00306">
    <property type="entry name" value="apgM"/>
    <property type="match status" value="1"/>
</dbReference>
<evidence type="ECO:0000256" key="4">
    <source>
        <dbReference type="ARBA" id="ARBA00005524"/>
    </source>
</evidence>
<keyword evidence="7" id="KW-0413">Isomerase</keyword>
<dbReference type="eggNOG" id="arCOG01696">
    <property type="taxonomic scope" value="Archaea"/>
</dbReference>
<evidence type="ECO:0000256" key="3">
    <source>
        <dbReference type="ARBA" id="ARBA00004921"/>
    </source>
</evidence>
<evidence type="ECO:0000313" key="8">
    <source>
        <dbReference type="Proteomes" id="UP000000641"/>
    </source>
</evidence>
<accession>A1RZ16</accession>
<dbReference type="GeneID" id="4600789"/>
<proteinExistence type="inferred from homology"/>
<dbReference type="PANTHER" id="PTHR31209:SF0">
    <property type="entry name" value="METALLOENZYME DOMAIN-CONTAINING PROTEIN"/>
    <property type="match status" value="1"/>
</dbReference>
<reference evidence="8" key="1">
    <citation type="journal article" date="2008" name="J. Bacteriol.">
        <title>Genome sequence of Thermofilum pendens reveals an exceptional loss of biosynthetic pathways without genome reduction.</title>
        <authorList>
            <person name="Anderson I."/>
            <person name="Rodriguez J."/>
            <person name="Susanti D."/>
            <person name="Porat I."/>
            <person name="Reich C."/>
            <person name="Ulrich L.E."/>
            <person name="Elkins J.G."/>
            <person name="Mavromatis K."/>
            <person name="Lykidis A."/>
            <person name="Kim E."/>
            <person name="Thompson L.S."/>
            <person name="Nolan M."/>
            <person name="Land M."/>
            <person name="Copeland A."/>
            <person name="Lapidus A."/>
            <person name="Lucas S."/>
            <person name="Detter C."/>
            <person name="Zhulin I.B."/>
            <person name="Olsen G.J."/>
            <person name="Whitman W."/>
            <person name="Mukhopadhyay B."/>
            <person name="Bristow J."/>
            <person name="Kyrpides N."/>
        </authorList>
    </citation>
    <scope>NUCLEOTIDE SEQUENCE [LARGE SCALE GENOMIC DNA]</scope>
    <source>
        <strain evidence="8">DSM 2475 / Hrk 5</strain>
    </source>
</reference>
<comment type="pathway">
    <text evidence="3">Carbohydrate degradation.</text>
</comment>
<evidence type="ECO:0000256" key="2">
    <source>
        <dbReference type="ARBA" id="ARBA00002315"/>
    </source>
</evidence>
<dbReference type="OrthoDB" id="52918at2157"/>
<dbReference type="KEGG" id="tpe:Tpen_1046"/>
<dbReference type="EMBL" id="CP000505">
    <property type="protein sequence ID" value="ABL78446.1"/>
    <property type="molecule type" value="Genomic_DNA"/>
</dbReference>
<dbReference type="HOGENOM" id="CLU_034906_2_0_2"/>